<proteinExistence type="predicted"/>
<dbReference type="EMBL" id="OZ023715">
    <property type="protein sequence ID" value="CAK9864862.1"/>
    <property type="molecule type" value="Genomic_DNA"/>
</dbReference>
<evidence type="ECO:0000313" key="1">
    <source>
        <dbReference type="EMBL" id="CAK9864862.1"/>
    </source>
</evidence>
<organism evidence="1 2">
    <name type="scientific">Sphagnum jensenii</name>
    <dbReference type="NCBI Taxonomy" id="128206"/>
    <lineage>
        <taxon>Eukaryota</taxon>
        <taxon>Viridiplantae</taxon>
        <taxon>Streptophyta</taxon>
        <taxon>Embryophyta</taxon>
        <taxon>Bryophyta</taxon>
        <taxon>Sphagnophytina</taxon>
        <taxon>Sphagnopsida</taxon>
        <taxon>Sphagnales</taxon>
        <taxon>Sphagnaceae</taxon>
        <taxon>Sphagnum</taxon>
    </lineage>
</organism>
<reference evidence="1" key="1">
    <citation type="submission" date="2024-03" db="EMBL/GenBank/DDBJ databases">
        <authorList>
            <consortium name="ELIXIR-Norway"/>
            <consortium name="Elixir Norway"/>
        </authorList>
    </citation>
    <scope>NUCLEOTIDE SEQUENCE</scope>
</reference>
<name>A0ABP1AQM0_9BRYO</name>
<accession>A0ABP1AQM0</accession>
<evidence type="ECO:0000313" key="2">
    <source>
        <dbReference type="Proteomes" id="UP001497522"/>
    </source>
</evidence>
<sequence>MAKVEELMVGLWAGGGIRDGLGFRAGTSFACDQPRKWWQMSHTGGGAATPFSSTAANSFSIISSTTCHRSWTWFYHVDALQIDISCCSFYNSSAATGSTDQSC</sequence>
<protein>
    <submittedName>
        <fullName evidence="1">Uncharacterized protein</fullName>
    </submittedName>
</protein>
<gene>
    <name evidence="1" type="ORF">CSSPJE1EN2_LOCUS7857</name>
</gene>
<keyword evidence="2" id="KW-1185">Reference proteome</keyword>
<dbReference type="Proteomes" id="UP001497522">
    <property type="component" value="Chromosome 14"/>
</dbReference>